<reference evidence="3" key="1">
    <citation type="submission" date="2025-08" db="UniProtKB">
        <authorList>
            <consortium name="RefSeq"/>
        </authorList>
    </citation>
    <scope>IDENTIFICATION</scope>
    <source>
        <tissue evidence="3">Muscle</tissue>
    </source>
</reference>
<dbReference type="InterPro" id="IPR008405">
    <property type="entry name" value="ApoL"/>
</dbReference>
<name>A0ABM1BF53_LIMPO</name>
<sequence>MKKFHEELKKILMEDERARAHFIDAFPIWITTRNKSIKSLKKINTELNESRLGVNISNIVGSSVGIVGGSMAIVGLVLAPVTAGLSLGLTIGGASLGAAGGLTAGGANVTELIINKNKCQEIKETLDKDKKESDELFKYMKTLKRCDNNREKLLIEAKEFIDIVENGVNTGKSLMGQLGKVVEFLQNLANLEEVTLENAKKVFEKTFMNSPANSTRERNTLSDRAGDLNLLSNLIVQGFSQGGKFSKLALAAPTLPRAVPIVLGAVVIALDVVNLVLTSVNIHNGNRNELQNRIGEVIQEITVEKEEIVKVHEHITA</sequence>
<comment type="similarity">
    <text evidence="1">Belongs to the apolipoprotein L family.</text>
</comment>
<dbReference type="RefSeq" id="XP_013780737.1">
    <property type="nucleotide sequence ID" value="XM_013925283.1"/>
</dbReference>
<organism evidence="2 3">
    <name type="scientific">Limulus polyphemus</name>
    <name type="common">Atlantic horseshoe crab</name>
    <dbReference type="NCBI Taxonomy" id="6850"/>
    <lineage>
        <taxon>Eukaryota</taxon>
        <taxon>Metazoa</taxon>
        <taxon>Ecdysozoa</taxon>
        <taxon>Arthropoda</taxon>
        <taxon>Chelicerata</taxon>
        <taxon>Merostomata</taxon>
        <taxon>Xiphosura</taxon>
        <taxon>Limulidae</taxon>
        <taxon>Limulus</taxon>
    </lineage>
</organism>
<dbReference type="PANTHER" id="PTHR14096:SF28">
    <property type="entry name" value="APOLIPOPROTEIN L, 1-RELATED"/>
    <property type="match status" value="1"/>
</dbReference>
<gene>
    <name evidence="3" type="primary">LOC106465089</name>
</gene>
<dbReference type="Gene3D" id="1.20.1170.10">
    <property type="match status" value="1"/>
</dbReference>
<proteinExistence type="inferred from homology"/>
<keyword evidence="2" id="KW-1185">Reference proteome</keyword>
<dbReference type="PANTHER" id="PTHR14096">
    <property type="entry name" value="APOLIPOPROTEIN L"/>
    <property type="match status" value="1"/>
</dbReference>
<protein>
    <submittedName>
        <fullName evidence="3">Apolipoprotein L4-like</fullName>
    </submittedName>
</protein>
<evidence type="ECO:0000256" key="1">
    <source>
        <dbReference type="ARBA" id="ARBA00010090"/>
    </source>
</evidence>
<dbReference type="Pfam" id="PF05461">
    <property type="entry name" value="ApoL"/>
    <property type="match status" value="1"/>
</dbReference>
<evidence type="ECO:0000313" key="2">
    <source>
        <dbReference type="Proteomes" id="UP000694941"/>
    </source>
</evidence>
<evidence type="ECO:0000313" key="3">
    <source>
        <dbReference type="RefSeq" id="XP_013780737.1"/>
    </source>
</evidence>
<dbReference type="GeneID" id="106465089"/>
<accession>A0ABM1BF53</accession>
<dbReference type="Proteomes" id="UP000694941">
    <property type="component" value="Unplaced"/>
</dbReference>